<protein>
    <submittedName>
        <fullName evidence="1">Uncharacterized protein</fullName>
    </submittedName>
</protein>
<reference evidence="1 2" key="1">
    <citation type="journal article" date="2012" name="Science">
        <title>The Paleozoic origin of enzymatic lignin decomposition reconstructed from 31 fungal genomes.</title>
        <authorList>
            <person name="Floudas D."/>
            <person name="Binder M."/>
            <person name="Riley R."/>
            <person name="Barry K."/>
            <person name="Blanchette R.A."/>
            <person name="Henrissat B."/>
            <person name="Martinez A.T."/>
            <person name="Otillar R."/>
            <person name="Spatafora J.W."/>
            <person name="Yadav J.S."/>
            <person name="Aerts A."/>
            <person name="Benoit I."/>
            <person name="Boyd A."/>
            <person name="Carlson A."/>
            <person name="Copeland A."/>
            <person name="Coutinho P.M."/>
            <person name="de Vries R.P."/>
            <person name="Ferreira P."/>
            <person name="Findley K."/>
            <person name="Foster B."/>
            <person name="Gaskell J."/>
            <person name="Glotzer D."/>
            <person name="Gorecki P."/>
            <person name="Heitman J."/>
            <person name="Hesse C."/>
            <person name="Hori C."/>
            <person name="Igarashi K."/>
            <person name="Jurgens J.A."/>
            <person name="Kallen N."/>
            <person name="Kersten P."/>
            <person name="Kohler A."/>
            <person name="Kuees U."/>
            <person name="Kumar T.K.A."/>
            <person name="Kuo A."/>
            <person name="LaButti K."/>
            <person name="Larrondo L.F."/>
            <person name="Lindquist E."/>
            <person name="Ling A."/>
            <person name="Lombard V."/>
            <person name="Lucas S."/>
            <person name="Lundell T."/>
            <person name="Martin R."/>
            <person name="McLaughlin D.J."/>
            <person name="Morgenstern I."/>
            <person name="Morin E."/>
            <person name="Murat C."/>
            <person name="Nagy L.G."/>
            <person name="Nolan M."/>
            <person name="Ohm R.A."/>
            <person name="Patyshakuliyeva A."/>
            <person name="Rokas A."/>
            <person name="Ruiz-Duenas F.J."/>
            <person name="Sabat G."/>
            <person name="Salamov A."/>
            <person name="Samejima M."/>
            <person name="Schmutz J."/>
            <person name="Slot J.C."/>
            <person name="St John F."/>
            <person name="Stenlid J."/>
            <person name="Sun H."/>
            <person name="Sun S."/>
            <person name="Syed K."/>
            <person name="Tsang A."/>
            <person name="Wiebenga A."/>
            <person name="Young D."/>
            <person name="Pisabarro A."/>
            <person name="Eastwood D.C."/>
            <person name="Martin F."/>
            <person name="Cullen D."/>
            <person name="Grigoriev I.V."/>
            <person name="Hibbett D.S."/>
        </authorList>
    </citation>
    <scope>NUCLEOTIDE SEQUENCE</scope>
    <source>
        <strain evidence="2">FP-58527</strain>
    </source>
</reference>
<sequence>MNAVQLPPSGCFDTVLQGMMSPLSPFTMVALLQSYSLDPHLQTPLKSTAYLWLLLTQCLTQHLRIVDKYDLQVPVPPARDARQLEPHALSFTQGNDASPHHGAWLGIPNGMMLAH</sequence>
<dbReference type="InParanoid" id="S8E997"/>
<proteinExistence type="predicted"/>
<dbReference type="Proteomes" id="UP000015241">
    <property type="component" value="Unassembled WGS sequence"/>
</dbReference>
<gene>
    <name evidence="1" type="ORF">FOMPIDRAFT_1050233</name>
</gene>
<keyword evidence="2" id="KW-1185">Reference proteome</keyword>
<evidence type="ECO:0000313" key="2">
    <source>
        <dbReference type="Proteomes" id="UP000015241"/>
    </source>
</evidence>
<name>S8E997_FOMSC</name>
<organism evidence="1 2">
    <name type="scientific">Fomitopsis schrenkii</name>
    <name type="common">Brown rot fungus</name>
    <dbReference type="NCBI Taxonomy" id="2126942"/>
    <lineage>
        <taxon>Eukaryota</taxon>
        <taxon>Fungi</taxon>
        <taxon>Dikarya</taxon>
        <taxon>Basidiomycota</taxon>
        <taxon>Agaricomycotina</taxon>
        <taxon>Agaricomycetes</taxon>
        <taxon>Polyporales</taxon>
        <taxon>Fomitopsis</taxon>
    </lineage>
</organism>
<evidence type="ECO:0000313" key="1">
    <source>
        <dbReference type="EMBL" id="EPS99893.1"/>
    </source>
</evidence>
<dbReference type="AlphaFoldDB" id="S8E997"/>
<dbReference type="HOGENOM" id="CLU_2109070_0_0_1"/>
<accession>S8E997</accession>
<dbReference type="EMBL" id="KE504153">
    <property type="protein sequence ID" value="EPS99893.1"/>
    <property type="molecule type" value="Genomic_DNA"/>
</dbReference>